<evidence type="ECO:0008006" key="3">
    <source>
        <dbReference type="Google" id="ProtNLM"/>
    </source>
</evidence>
<dbReference type="InterPro" id="IPR019734">
    <property type="entry name" value="TPR_rpt"/>
</dbReference>
<dbReference type="Gene3D" id="1.25.40.10">
    <property type="entry name" value="Tetratricopeptide repeat domain"/>
    <property type="match status" value="1"/>
</dbReference>
<dbReference type="Pfam" id="PF13432">
    <property type="entry name" value="TPR_16"/>
    <property type="match status" value="1"/>
</dbReference>
<proteinExistence type="predicted"/>
<reference evidence="2" key="1">
    <citation type="journal article" date="2019" name="Int. J. Syst. Evol. Microbiol.">
        <title>The Global Catalogue of Microorganisms (GCM) 10K type strain sequencing project: providing services to taxonomists for standard genome sequencing and annotation.</title>
        <authorList>
            <consortium name="The Broad Institute Genomics Platform"/>
            <consortium name="The Broad Institute Genome Sequencing Center for Infectious Disease"/>
            <person name="Wu L."/>
            <person name="Ma J."/>
        </authorList>
    </citation>
    <scope>NUCLEOTIDE SEQUENCE [LARGE SCALE GENOMIC DNA]</scope>
    <source>
        <strain evidence="2">JCM 17441</strain>
    </source>
</reference>
<dbReference type="SMART" id="SM00028">
    <property type="entry name" value="TPR"/>
    <property type="match status" value="4"/>
</dbReference>
<accession>A0ABP8DFI4</accession>
<protein>
    <recommendedName>
        <fullName evidence="3">Tetratricopeptide repeat protein</fullName>
    </recommendedName>
</protein>
<organism evidence="1 2">
    <name type="scientific">Dactylosporangium darangshiense</name>
    <dbReference type="NCBI Taxonomy" id="579108"/>
    <lineage>
        <taxon>Bacteria</taxon>
        <taxon>Bacillati</taxon>
        <taxon>Actinomycetota</taxon>
        <taxon>Actinomycetes</taxon>
        <taxon>Micromonosporales</taxon>
        <taxon>Micromonosporaceae</taxon>
        <taxon>Dactylosporangium</taxon>
    </lineage>
</organism>
<dbReference type="Proteomes" id="UP001500620">
    <property type="component" value="Unassembled WGS sequence"/>
</dbReference>
<evidence type="ECO:0000313" key="2">
    <source>
        <dbReference type="Proteomes" id="UP001500620"/>
    </source>
</evidence>
<dbReference type="SUPFAM" id="SSF48452">
    <property type="entry name" value="TPR-like"/>
    <property type="match status" value="2"/>
</dbReference>
<dbReference type="EMBL" id="BAABAT010000018">
    <property type="protein sequence ID" value="GAA4254598.1"/>
    <property type="molecule type" value="Genomic_DNA"/>
</dbReference>
<sequence length="472" mass="50171">MADQIRDALIDAAAAGDERRLAELCAAHRDEIRRDFPSWTRVPETVRADPAAVQRYGGGLVAVAQCFAARLGDPSLLDRLRGPDESNPVIAWQRSLGQARALMGEARFGVARTLLAGALAGADGLQGSAVASLLPITHGMLGECCLQLGEAGAAIEPTVAALRLCEAHGDIEGVLAYLGNLFEIQRYLGQPGHAATTAERYAAALESAGHVGHAVGWRRRAARVRAGEPPNRVVAVVDGERHELADLGAVSGDRRVEFVFERNRLTLEPARRRAGDGERLGGEGRHAEALDAFREAARLDPFDPHSRYLAGLALLQLGRHGEAVAEYEATERLAPGWFNCRADLWLARELASGAMTAELYRMVYLLEDAPAPPQEKVRLADAALRTAPGLAPLHLFRGHALRALGAPAEAASAYRNGLTYAAEPDFRSRLLSALGMTTESAPERTAALGEAAALPGGNLIAAAMATVALRTS</sequence>
<name>A0ABP8DFI4_9ACTN</name>
<evidence type="ECO:0000313" key="1">
    <source>
        <dbReference type="EMBL" id="GAA4254598.1"/>
    </source>
</evidence>
<dbReference type="InterPro" id="IPR011990">
    <property type="entry name" value="TPR-like_helical_dom_sf"/>
</dbReference>
<gene>
    <name evidence="1" type="ORF">GCM10022255_059880</name>
</gene>
<keyword evidence="2" id="KW-1185">Reference proteome</keyword>
<comment type="caution">
    <text evidence="1">The sequence shown here is derived from an EMBL/GenBank/DDBJ whole genome shotgun (WGS) entry which is preliminary data.</text>
</comment>